<proteinExistence type="predicted"/>
<organism evidence="1 2">
    <name type="scientific">Catharanthus roseus</name>
    <name type="common">Madagascar periwinkle</name>
    <name type="synonym">Vinca rosea</name>
    <dbReference type="NCBI Taxonomy" id="4058"/>
    <lineage>
        <taxon>Eukaryota</taxon>
        <taxon>Viridiplantae</taxon>
        <taxon>Streptophyta</taxon>
        <taxon>Embryophyta</taxon>
        <taxon>Tracheophyta</taxon>
        <taxon>Spermatophyta</taxon>
        <taxon>Magnoliopsida</taxon>
        <taxon>eudicotyledons</taxon>
        <taxon>Gunneridae</taxon>
        <taxon>Pentapetalae</taxon>
        <taxon>asterids</taxon>
        <taxon>lamiids</taxon>
        <taxon>Gentianales</taxon>
        <taxon>Apocynaceae</taxon>
        <taxon>Rauvolfioideae</taxon>
        <taxon>Vinceae</taxon>
        <taxon>Catharanthinae</taxon>
        <taxon>Catharanthus</taxon>
    </lineage>
</organism>
<evidence type="ECO:0000313" key="1">
    <source>
        <dbReference type="EMBL" id="KAI5661285.1"/>
    </source>
</evidence>
<keyword evidence="2" id="KW-1185">Reference proteome</keyword>
<comment type="caution">
    <text evidence="1">The sequence shown here is derived from an EMBL/GenBank/DDBJ whole genome shotgun (WGS) entry which is preliminary data.</text>
</comment>
<reference evidence="2" key="1">
    <citation type="journal article" date="2023" name="Nat. Plants">
        <title>Single-cell RNA sequencing provides a high-resolution roadmap for understanding the multicellular compartmentation of specialized metabolism.</title>
        <authorList>
            <person name="Sun S."/>
            <person name="Shen X."/>
            <person name="Li Y."/>
            <person name="Li Y."/>
            <person name="Wang S."/>
            <person name="Li R."/>
            <person name="Zhang H."/>
            <person name="Shen G."/>
            <person name="Guo B."/>
            <person name="Wei J."/>
            <person name="Xu J."/>
            <person name="St-Pierre B."/>
            <person name="Chen S."/>
            <person name="Sun C."/>
        </authorList>
    </citation>
    <scope>NUCLEOTIDE SEQUENCE [LARGE SCALE GENOMIC DNA]</scope>
</reference>
<accession>A0ACC0AK80</accession>
<protein>
    <submittedName>
        <fullName evidence="1">Uncharacterized protein</fullName>
    </submittedName>
</protein>
<evidence type="ECO:0000313" key="2">
    <source>
        <dbReference type="Proteomes" id="UP001060085"/>
    </source>
</evidence>
<name>A0ACC0AK80_CATRO</name>
<gene>
    <name evidence="1" type="ORF">M9H77_20608</name>
</gene>
<sequence>MDASSIVHCSNFLSFNRSTSSSLACFPGQAGFVRNELKIKLKKGSCLLNPKCEIVASKAVSGEQEGMGSKSSSLSALEILKTSAADRYTKESSSIIVIGINFRTTPVEIREKLSIPEAQWHQAISDLCDLNHIDEAAVLSTCNRMEVYVLALSRHRGVKEVTEWMSKISGFPISELSQHQFLLYNKDATQHLFQVSSGLDSLVLGEGQILAQVKQVVSTGQGVPGFGRKISGLFKHAITAGKRVRTETSISTGSVSVSSAAVELAQMKLPECSYATTKVCVVGAGKMGKLVIKHLAAKGCKKMVVVNRTEDKVAAIREELKDVEILYRSLSEMLECAAEADVIFTCTASDAPLFLKEQVEKLPHVNPGIEGRRLFIDISVPRNVESCVSDIDTARVYNVDDLKEVVAANKEDRLQKTKEVHSIIDEEVGKFESWKDSLETVPTIKKLRAYAERIRASEMDTCLSKMGNDITKSQKKAIYDLSVGIVNKLLHGPMEHLRCGGNENRPLSETLENMHALNRIFELDTEISMLEEKIRGKMEKNQR</sequence>
<dbReference type="EMBL" id="CM044705">
    <property type="protein sequence ID" value="KAI5661285.1"/>
    <property type="molecule type" value="Genomic_DNA"/>
</dbReference>
<dbReference type="Proteomes" id="UP001060085">
    <property type="component" value="Linkage Group LG05"/>
</dbReference>